<protein>
    <submittedName>
        <fullName evidence="1">Acyl-CoA/acyl-ACP dehydrogenase</fullName>
    </submittedName>
</protein>
<dbReference type="PANTHER" id="PTHR43884:SF12">
    <property type="entry name" value="ISOVALERYL-COA DEHYDROGENASE, MITOCHONDRIAL-RELATED"/>
    <property type="match status" value="1"/>
</dbReference>
<dbReference type="InterPro" id="IPR009100">
    <property type="entry name" value="AcylCoA_DH/oxidase_NM_dom_sf"/>
</dbReference>
<dbReference type="EMBL" id="JAHQCR010000052">
    <property type="protein sequence ID" value="MBU9722411.1"/>
    <property type="molecule type" value="Genomic_DNA"/>
</dbReference>
<dbReference type="SUPFAM" id="SSF56645">
    <property type="entry name" value="Acyl-CoA dehydrogenase NM domain-like"/>
    <property type="match status" value="1"/>
</dbReference>
<evidence type="ECO:0000313" key="1">
    <source>
        <dbReference type="EMBL" id="MBU9722411.1"/>
    </source>
</evidence>
<dbReference type="PANTHER" id="PTHR43884">
    <property type="entry name" value="ACYL-COA DEHYDROGENASE"/>
    <property type="match status" value="1"/>
</dbReference>
<keyword evidence="2" id="KW-1185">Reference proteome</keyword>
<comment type="caution">
    <text evidence="1">The sequence shown here is derived from an EMBL/GenBank/DDBJ whole genome shotgun (WGS) entry which is preliminary data.</text>
</comment>
<dbReference type="RefSeq" id="WP_088073735.1">
    <property type="nucleotide sequence ID" value="NZ_JAHQCR010000052.1"/>
</dbReference>
<name>A0ABS6JUZ7_9BACI</name>
<proteinExistence type="predicted"/>
<evidence type="ECO:0000313" key="2">
    <source>
        <dbReference type="Proteomes" id="UP000790580"/>
    </source>
</evidence>
<sequence length="430" mass="47120">MHVIEHKLDSLYEILEKKLKPQVKKIDGKSLYYKDIFKILGERGYFSSEGLSLSDVVQREVEVVKETSRFCMTTGFIIWCHLAALTYLRHSDNSFLRNNILPQLESGETIAGTGLSNPMKYYAGLEKLHLSARQVVGGYVVNGTLPSVSNLGDDHWFGVIAEVSDNQRVMLFIPCNAEGLSMKEKIDYMGINGSGTFACRFNEVFIPEEQVIAENADQFVKRIRPSFVVYQIPLGLGVIQSSLLSINKCKNRQNGCNEFLPIQGKDVEEKLSELGNRLKGAFATEVEANGTSVQGLGSPGLGDSFVAGEASVEVTDEASNVGTGEVTDEVSNVGSDEASFIREGTVSSKSFYSGEDAVSSPSNVELDWKEILAIRRDAATATHEAVHAAMLHGGGAAYLNNSEDGRRLREAYFLLNLTPTLKHLGKMLQS</sequence>
<dbReference type="Proteomes" id="UP000790580">
    <property type="component" value="Unassembled WGS sequence"/>
</dbReference>
<organism evidence="1 2">
    <name type="scientific">Evansella alkalicola</name>
    <dbReference type="NCBI Taxonomy" id="745819"/>
    <lineage>
        <taxon>Bacteria</taxon>
        <taxon>Bacillati</taxon>
        <taxon>Bacillota</taxon>
        <taxon>Bacilli</taxon>
        <taxon>Bacillales</taxon>
        <taxon>Bacillaceae</taxon>
        <taxon>Evansella</taxon>
    </lineage>
</organism>
<reference evidence="1 2" key="1">
    <citation type="submission" date="2021-06" db="EMBL/GenBank/DDBJ databases">
        <title>Bacillus sp. RD4P76, an endophyte from a halophyte.</title>
        <authorList>
            <person name="Sun J.-Q."/>
        </authorList>
    </citation>
    <scope>NUCLEOTIDE SEQUENCE [LARGE SCALE GENOMIC DNA]</scope>
    <source>
        <strain evidence="1 2">JCM 17098</strain>
    </source>
</reference>
<accession>A0ABS6JUZ7</accession>
<gene>
    <name evidence="1" type="ORF">KS407_13310</name>
</gene>
<dbReference type="Gene3D" id="2.40.110.10">
    <property type="entry name" value="Butyryl-CoA Dehydrogenase, subunit A, domain 2"/>
    <property type="match status" value="1"/>
</dbReference>
<dbReference type="InterPro" id="IPR046373">
    <property type="entry name" value="Acyl-CoA_Oxase/DH_mid-dom_sf"/>
</dbReference>